<evidence type="ECO:0000313" key="3">
    <source>
        <dbReference type="Proteomes" id="UP000242188"/>
    </source>
</evidence>
<evidence type="ECO:0000256" key="1">
    <source>
        <dbReference type="SAM" id="MobiDB-lite"/>
    </source>
</evidence>
<feature type="region of interest" description="Disordered" evidence="1">
    <location>
        <begin position="1"/>
        <end position="43"/>
    </location>
</feature>
<reference evidence="2 3" key="1">
    <citation type="journal article" date="2017" name="Nat. Ecol. Evol.">
        <title>Scallop genome provides insights into evolution of bilaterian karyotype and development.</title>
        <authorList>
            <person name="Wang S."/>
            <person name="Zhang J."/>
            <person name="Jiao W."/>
            <person name="Li J."/>
            <person name="Xun X."/>
            <person name="Sun Y."/>
            <person name="Guo X."/>
            <person name="Huan P."/>
            <person name="Dong B."/>
            <person name="Zhang L."/>
            <person name="Hu X."/>
            <person name="Sun X."/>
            <person name="Wang J."/>
            <person name="Zhao C."/>
            <person name="Wang Y."/>
            <person name="Wang D."/>
            <person name="Huang X."/>
            <person name="Wang R."/>
            <person name="Lv J."/>
            <person name="Li Y."/>
            <person name="Zhang Z."/>
            <person name="Liu B."/>
            <person name="Lu W."/>
            <person name="Hui Y."/>
            <person name="Liang J."/>
            <person name="Zhou Z."/>
            <person name="Hou R."/>
            <person name="Li X."/>
            <person name="Liu Y."/>
            <person name="Li H."/>
            <person name="Ning X."/>
            <person name="Lin Y."/>
            <person name="Zhao L."/>
            <person name="Xing Q."/>
            <person name="Dou J."/>
            <person name="Li Y."/>
            <person name="Mao J."/>
            <person name="Guo H."/>
            <person name="Dou H."/>
            <person name="Li T."/>
            <person name="Mu C."/>
            <person name="Jiang W."/>
            <person name="Fu Q."/>
            <person name="Fu X."/>
            <person name="Miao Y."/>
            <person name="Liu J."/>
            <person name="Yu Q."/>
            <person name="Li R."/>
            <person name="Liao H."/>
            <person name="Li X."/>
            <person name="Kong Y."/>
            <person name="Jiang Z."/>
            <person name="Chourrout D."/>
            <person name="Li R."/>
            <person name="Bao Z."/>
        </authorList>
    </citation>
    <scope>NUCLEOTIDE SEQUENCE [LARGE SCALE GENOMIC DNA]</scope>
    <source>
        <strain evidence="2 3">PY_sf001</strain>
    </source>
</reference>
<dbReference type="EMBL" id="NEDP02003184">
    <property type="protein sequence ID" value="OWF49308.1"/>
    <property type="molecule type" value="Genomic_DNA"/>
</dbReference>
<name>A0A210QKN2_MIZYE</name>
<keyword evidence="3" id="KW-1185">Reference proteome</keyword>
<accession>A0A210QKN2</accession>
<dbReference type="AlphaFoldDB" id="A0A210QKN2"/>
<protein>
    <submittedName>
        <fullName evidence="2">Uncharacterized protein</fullName>
    </submittedName>
</protein>
<sequence>MTFFARSEVESDLHSQKASRKEWQKKQKNPCVDEGHRGKSRMLDPNETITTLNEHDCDVINPLF</sequence>
<proteinExistence type="predicted"/>
<gene>
    <name evidence="2" type="ORF">KP79_PYT23370</name>
</gene>
<evidence type="ECO:0000313" key="2">
    <source>
        <dbReference type="EMBL" id="OWF49308.1"/>
    </source>
</evidence>
<organism evidence="2 3">
    <name type="scientific">Mizuhopecten yessoensis</name>
    <name type="common">Japanese scallop</name>
    <name type="synonym">Patinopecten yessoensis</name>
    <dbReference type="NCBI Taxonomy" id="6573"/>
    <lineage>
        <taxon>Eukaryota</taxon>
        <taxon>Metazoa</taxon>
        <taxon>Spiralia</taxon>
        <taxon>Lophotrochozoa</taxon>
        <taxon>Mollusca</taxon>
        <taxon>Bivalvia</taxon>
        <taxon>Autobranchia</taxon>
        <taxon>Pteriomorphia</taxon>
        <taxon>Pectinida</taxon>
        <taxon>Pectinoidea</taxon>
        <taxon>Pectinidae</taxon>
        <taxon>Mizuhopecten</taxon>
    </lineage>
</organism>
<feature type="compositionally biased region" description="Basic and acidic residues" evidence="1">
    <location>
        <begin position="7"/>
        <end position="43"/>
    </location>
</feature>
<comment type="caution">
    <text evidence="2">The sequence shown here is derived from an EMBL/GenBank/DDBJ whole genome shotgun (WGS) entry which is preliminary data.</text>
</comment>
<dbReference type="Proteomes" id="UP000242188">
    <property type="component" value="Unassembled WGS sequence"/>
</dbReference>